<sequence>MTRSYPTLTVALFCSVSIPSHVVSFLPSGPLPLQSGASATLFRGCPAHSPCWKTMGLKAHTKSDEKEIVYSPPTWRTVTESLVSKEQGDTSTNTPASREALQSLATATLSLLAGDEQSASSLLGGAAKKRHVLSQVFEAYDICRSGTLSVEEAQNLFVDLAKSMVLELAEGNVMGGSSQDDNAQAETVQVKAAQAHARRVLSDDEVGNTIDRVARKLLILADGDGDGKINLQELAQLFETVFEANVGNSSVKNESTEVEDTTRKVPTGVFPQPLRALAGSLQLLPPKERSTAPEAADRSALWNVGVPGDDHTLRRVILEDCGDSSSKKKARQSQFISLIGLGRSADVSAYFLPELGIALDAGMHVSSLQPKTVLLTHGHRDHIGALPIHANHDALLMVPESIKQLVHNFLVSEAQLNYGDPTQTEQETLEALGGFNIMGVRDGMRVMLPKDKYSGSPTPLGIEIFAAPHKKGVPAVSYGIFRQKQRLKKEYQGMSNSELGVLLRAKRQAGGEVMNEEDFQISENYDEGVLFYTGDTTISLLRERWRGILPKYKYIIHEVTFLGPPSSELDDSPPLGDASAESARVTLPSMVHEDAEVQAESNQMKDELVIV</sequence>
<dbReference type="SUPFAM" id="SSF56281">
    <property type="entry name" value="Metallo-hydrolase/oxidoreductase"/>
    <property type="match status" value="1"/>
</dbReference>
<keyword evidence="1" id="KW-0106">Calcium</keyword>
<dbReference type="Gene3D" id="3.60.15.10">
    <property type="entry name" value="Ribonuclease Z/Hydroxyacylglutathione hydrolase-like"/>
    <property type="match status" value="1"/>
</dbReference>
<evidence type="ECO:0000259" key="2">
    <source>
        <dbReference type="PROSITE" id="PS50222"/>
    </source>
</evidence>
<dbReference type="PANTHER" id="PTHR46504">
    <property type="entry name" value="TRNASE Z TRZ1"/>
    <property type="match status" value="1"/>
</dbReference>
<organism evidence="3 4">
    <name type="scientific">Cyclotella cryptica</name>
    <dbReference type="NCBI Taxonomy" id="29204"/>
    <lineage>
        <taxon>Eukaryota</taxon>
        <taxon>Sar</taxon>
        <taxon>Stramenopiles</taxon>
        <taxon>Ochrophyta</taxon>
        <taxon>Bacillariophyta</taxon>
        <taxon>Coscinodiscophyceae</taxon>
        <taxon>Thalassiosirophycidae</taxon>
        <taxon>Stephanodiscales</taxon>
        <taxon>Stephanodiscaceae</taxon>
        <taxon>Cyclotella</taxon>
    </lineage>
</organism>
<dbReference type="AlphaFoldDB" id="A0ABD3Q6P2"/>
<gene>
    <name evidence="3" type="ORF">HJC23_009252</name>
</gene>
<proteinExistence type="predicted"/>
<dbReference type="InterPro" id="IPR036866">
    <property type="entry name" value="RibonucZ/Hydroxyglut_hydro"/>
</dbReference>
<dbReference type="InterPro" id="IPR018247">
    <property type="entry name" value="EF_Hand_1_Ca_BS"/>
</dbReference>
<dbReference type="CDD" id="cd06262">
    <property type="entry name" value="metallo-hydrolase-like_MBL-fold"/>
    <property type="match status" value="1"/>
</dbReference>
<dbReference type="Gene3D" id="1.10.238.10">
    <property type="entry name" value="EF-hand"/>
    <property type="match status" value="1"/>
</dbReference>
<dbReference type="SUPFAM" id="SSF47473">
    <property type="entry name" value="EF-hand"/>
    <property type="match status" value="1"/>
</dbReference>
<feature type="domain" description="EF-hand" evidence="2">
    <location>
        <begin position="209"/>
        <end position="244"/>
    </location>
</feature>
<dbReference type="EMBL" id="JABMIG020000070">
    <property type="protein sequence ID" value="KAL3795539.1"/>
    <property type="molecule type" value="Genomic_DNA"/>
</dbReference>
<reference evidence="3 4" key="1">
    <citation type="journal article" date="2020" name="G3 (Bethesda)">
        <title>Improved Reference Genome for Cyclotella cryptica CCMP332, a Model for Cell Wall Morphogenesis, Salinity Adaptation, and Lipid Production in Diatoms (Bacillariophyta).</title>
        <authorList>
            <person name="Roberts W.R."/>
            <person name="Downey K.M."/>
            <person name="Ruck E.C."/>
            <person name="Traller J.C."/>
            <person name="Alverson A.J."/>
        </authorList>
    </citation>
    <scope>NUCLEOTIDE SEQUENCE [LARGE SCALE GENOMIC DNA]</scope>
    <source>
        <strain evidence="3 4">CCMP332</strain>
    </source>
</reference>
<dbReference type="InterPro" id="IPR002048">
    <property type="entry name" value="EF_hand_dom"/>
</dbReference>
<name>A0ABD3Q6P2_9STRA</name>
<dbReference type="SMART" id="SM00054">
    <property type="entry name" value="EFh"/>
    <property type="match status" value="2"/>
</dbReference>
<evidence type="ECO:0000313" key="3">
    <source>
        <dbReference type="EMBL" id="KAL3795539.1"/>
    </source>
</evidence>
<dbReference type="PANTHER" id="PTHR46504:SF2">
    <property type="entry name" value="TRNASE Z TRZ1"/>
    <property type="match status" value="1"/>
</dbReference>
<accession>A0ABD3Q6P2</accession>
<dbReference type="InterPro" id="IPR011992">
    <property type="entry name" value="EF-hand-dom_pair"/>
</dbReference>
<keyword evidence="4" id="KW-1185">Reference proteome</keyword>
<protein>
    <recommendedName>
        <fullName evidence="2">EF-hand domain-containing protein</fullName>
    </recommendedName>
</protein>
<dbReference type="PROSITE" id="PS50222">
    <property type="entry name" value="EF_HAND_2"/>
    <property type="match status" value="2"/>
</dbReference>
<feature type="domain" description="EF-hand" evidence="2">
    <location>
        <begin position="128"/>
        <end position="163"/>
    </location>
</feature>
<dbReference type="Proteomes" id="UP001516023">
    <property type="component" value="Unassembled WGS sequence"/>
</dbReference>
<evidence type="ECO:0000256" key="1">
    <source>
        <dbReference type="ARBA" id="ARBA00022837"/>
    </source>
</evidence>
<dbReference type="PROSITE" id="PS00018">
    <property type="entry name" value="EF_HAND_1"/>
    <property type="match status" value="1"/>
</dbReference>
<comment type="caution">
    <text evidence="3">The sequence shown here is derived from an EMBL/GenBank/DDBJ whole genome shotgun (WGS) entry which is preliminary data.</text>
</comment>
<evidence type="ECO:0000313" key="4">
    <source>
        <dbReference type="Proteomes" id="UP001516023"/>
    </source>
</evidence>